<proteinExistence type="predicted"/>
<reference evidence="1" key="1">
    <citation type="submission" date="2016-10" db="EMBL/GenBank/DDBJ databases">
        <title>Sequence of Gallionella enrichment culture.</title>
        <authorList>
            <person name="Poehlein A."/>
            <person name="Muehling M."/>
            <person name="Daniel R."/>
        </authorList>
    </citation>
    <scope>NUCLEOTIDE SEQUENCE</scope>
</reference>
<protein>
    <submittedName>
        <fullName evidence="1">Uncharacterized protein</fullName>
    </submittedName>
</protein>
<dbReference type="EMBL" id="MLJW01007643">
    <property type="protein sequence ID" value="OIQ65034.1"/>
    <property type="molecule type" value="Genomic_DNA"/>
</dbReference>
<evidence type="ECO:0000313" key="1">
    <source>
        <dbReference type="EMBL" id="OIQ65034.1"/>
    </source>
</evidence>
<sequence>MLPVLFVSMESYILVASAEDTPLAVNAETNLSLVTLPELLGSRSLIIFEAILEAILDGSNPCMLPLPAALIDIDILISLGWLAALKL</sequence>
<name>A0A1J5P1U5_9ZZZZ</name>
<gene>
    <name evidence="1" type="ORF">GALL_534120</name>
</gene>
<accession>A0A1J5P1U5</accession>
<dbReference type="AlphaFoldDB" id="A0A1J5P1U5"/>
<comment type="caution">
    <text evidence="1">The sequence shown here is derived from an EMBL/GenBank/DDBJ whole genome shotgun (WGS) entry which is preliminary data.</text>
</comment>
<organism evidence="1">
    <name type="scientific">mine drainage metagenome</name>
    <dbReference type="NCBI Taxonomy" id="410659"/>
    <lineage>
        <taxon>unclassified sequences</taxon>
        <taxon>metagenomes</taxon>
        <taxon>ecological metagenomes</taxon>
    </lineage>
</organism>